<evidence type="ECO:0000313" key="2">
    <source>
        <dbReference type="EMBL" id="MDQ0893044.1"/>
    </source>
</evidence>
<dbReference type="Pfam" id="PF10745">
    <property type="entry name" value="DUF2530"/>
    <property type="match status" value="1"/>
</dbReference>
<dbReference type="Proteomes" id="UP001239083">
    <property type="component" value="Unassembled WGS sequence"/>
</dbReference>
<comment type="caution">
    <text evidence="2">The sequence shown here is derived from an EMBL/GenBank/DDBJ whole genome shotgun (WGS) entry which is preliminary data.</text>
</comment>
<keyword evidence="1" id="KW-0812">Transmembrane</keyword>
<keyword evidence="3" id="KW-1185">Reference proteome</keyword>
<evidence type="ECO:0008006" key="4">
    <source>
        <dbReference type="Google" id="ProtNLM"/>
    </source>
</evidence>
<sequence length="88" mass="9488">MRFWLSEDERRPDPVPARADARKAVVAGTVVWALALVLGLMFRASLIDAGFGWFIPASIAGVVLGVLGFVVVQLSRRRSRQAVGGPRG</sequence>
<dbReference type="EMBL" id="JAUSYY010000001">
    <property type="protein sequence ID" value="MDQ0893044.1"/>
    <property type="molecule type" value="Genomic_DNA"/>
</dbReference>
<accession>A0ABU0R4N7</accession>
<organism evidence="2 3">
    <name type="scientific">Agromyces ramosus</name>
    <dbReference type="NCBI Taxonomy" id="33879"/>
    <lineage>
        <taxon>Bacteria</taxon>
        <taxon>Bacillati</taxon>
        <taxon>Actinomycetota</taxon>
        <taxon>Actinomycetes</taxon>
        <taxon>Micrococcales</taxon>
        <taxon>Microbacteriaceae</taxon>
        <taxon>Agromyces</taxon>
    </lineage>
</organism>
<feature type="transmembrane region" description="Helical" evidence="1">
    <location>
        <begin position="50"/>
        <end position="72"/>
    </location>
</feature>
<gene>
    <name evidence="2" type="ORF">QFZ26_000599</name>
</gene>
<name>A0ABU0R4N7_9MICO</name>
<reference evidence="2 3" key="1">
    <citation type="submission" date="2023-07" db="EMBL/GenBank/DDBJ databases">
        <title>Comparative genomics of wheat-associated soil bacteria to identify genetic determinants of phenazine resistance.</title>
        <authorList>
            <person name="Mouncey N."/>
        </authorList>
    </citation>
    <scope>NUCLEOTIDE SEQUENCE [LARGE SCALE GENOMIC DNA]</scope>
    <source>
        <strain evidence="2 3">V3I3</strain>
    </source>
</reference>
<protein>
    <recommendedName>
        <fullName evidence="4">DUF2530 domain-containing protein</fullName>
    </recommendedName>
</protein>
<dbReference type="InterPro" id="IPR019681">
    <property type="entry name" value="DUF2530"/>
</dbReference>
<evidence type="ECO:0000256" key="1">
    <source>
        <dbReference type="SAM" id="Phobius"/>
    </source>
</evidence>
<dbReference type="RefSeq" id="WP_307039157.1">
    <property type="nucleotide sequence ID" value="NZ_JAUSYY010000001.1"/>
</dbReference>
<keyword evidence="1" id="KW-1133">Transmembrane helix</keyword>
<evidence type="ECO:0000313" key="3">
    <source>
        <dbReference type="Proteomes" id="UP001239083"/>
    </source>
</evidence>
<feature type="transmembrane region" description="Helical" evidence="1">
    <location>
        <begin position="21"/>
        <end position="44"/>
    </location>
</feature>
<keyword evidence="1" id="KW-0472">Membrane</keyword>
<proteinExistence type="predicted"/>